<evidence type="ECO:0000313" key="2">
    <source>
        <dbReference type="EMBL" id="MCL9808511.1"/>
    </source>
</evidence>
<sequence>MQNYPLVSVICLCYNHGKYVLESLNSVLNQSYPNVELIIGDDASTDNSVTVISEWLKDHPTIPFVFNQTNLGNTKTFNKLLQLSKGDYIIDLAADDLLQKDCISELINTFYTSSYKNLKIVYGNAELINEKGQHLGFYYNQPAPSGDLYESIVGQYNKICTPASMVKRSLLDELGGYNENLAYEDLDLWIRTSRKYPIQYLDKVVVKKRELENSLGNSFFANKKRSHKINTSTYRILKNVFSLNKSKSEHQALLRRIHSQIKLTFELKDFSLLLKLILLKFRVHLKLTNLIFSEIFFSRNKQSTSTHTKNS</sequence>
<dbReference type="GO" id="GO:0016757">
    <property type="term" value="F:glycosyltransferase activity"/>
    <property type="evidence" value="ECO:0007669"/>
    <property type="project" value="UniProtKB-KW"/>
</dbReference>
<dbReference type="Gene3D" id="3.90.550.10">
    <property type="entry name" value="Spore Coat Polysaccharide Biosynthesis Protein SpsA, Chain A"/>
    <property type="match status" value="1"/>
</dbReference>
<comment type="caution">
    <text evidence="2">The sequence shown here is derived from an EMBL/GenBank/DDBJ whole genome shotgun (WGS) entry which is preliminary data.</text>
</comment>
<organism evidence="2 3">
    <name type="scientific">Flavobacterium luminosum</name>
    <dbReference type="NCBI Taxonomy" id="2949086"/>
    <lineage>
        <taxon>Bacteria</taxon>
        <taxon>Pseudomonadati</taxon>
        <taxon>Bacteroidota</taxon>
        <taxon>Flavobacteriia</taxon>
        <taxon>Flavobacteriales</taxon>
        <taxon>Flavobacteriaceae</taxon>
        <taxon>Flavobacterium</taxon>
    </lineage>
</organism>
<accession>A0ABT0TLZ5</accession>
<feature type="domain" description="Glycosyltransferase 2-like" evidence="1">
    <location>
        <begin position="8"/>
        <end position="138"/>
    </location>
</feature>
<dbReference type="InterPro" id="IPR050834">
    <property type="entry name" value="Glycosyltransf_2"/>
</dbReference>
<reference evidence="2 3" key="1">
    <citation type="submission" date="2022-05" db="EMBL/GenBank/DDBJ databases">
        <title>Flavobacterium sp., isolated from activated sludge.</title>
        <authorList>
            <person name="Ran Q."/>
        </authorList>
    </citation>
    <scope>NUCLEOTIDE SEQUENCE [LARGE SCALE GENOMIC DNA]</scope>
    <source>
        <strain evidence="2 3">HXWNR70</strain>
    </source>
</reference>
<dbReference type="EC" id="2.4.-.-" evidence="2"/>
<dbReference type="Pfam" id="PF00535">
    <property type="entry name" value="Glycos_transf_2"/>
    <property type="match status" value="1"/>
</dbReference>
<proteinExistence type="predicted"/>
<name>A0ABT0TLZ5_9FLAO</name>
<protein>
    <submittedName>
        <fullName evidence="2">Glycosyltransferase</fullName>
        <ecNumber evidence="2">2.4.-.-</ecNumber>
    </submittedName>
</protein>
<keyword evidence="2" id="KW-0328">Glycosyltransferase</keyword>
<dbReference type="PANTHER" id="PTHR43685">
    <property type="entry name" value="GLYCOSYLTRANSFERASE"/>
    <property type="match status" value="1"/>
</dbReference>
<gene>
    <name evidence="2" type="ORF">NAT50_03980</name>
</gene>
<evidence type="ECO:0000313" key="3">
    <source>
        <dbReference type="Proteomes" id="UP001317191"/>
    </source>
</evidence>
<dbReference type="RefSeq" id="WP_250591724.1">
    <property type="nucleotide sequence ID" value="NZ_JAMLJM010000002.1"/>
</dbReference>
<keyword evidence="2" id="KW-0808">Transferase</keyword>
<dbReference type="Proteomes" id="UP001317191">
    <property type="component" value="Unassembled WGS sequence"/>
</dbReference>
<keyword evidence="3" id="KW-1185">Reference proteome</keyword>
<dbReference type="InterPro" id="IPR001173">
    <property type="entry name" value="Glyco_trans_2-like"/>
</dbReference>
<dbReference type="PANTHER" id="PTHR43685:SF11">
    <property type="entry name" value="GLYCOSYLTRANSFERASE TAGX-RELATED"/>
    <property type="match status" value="1"/>
</dbReference>
<evidence type="ECO:0000259" key="1">
    <source>
        <dbReference type="Pfam" id="PF00535"/>
    </source>
</evidence>
<dbReference type="SUPFAM" id="SSF53448">
    <property type="entry name" value="Nucleotide-diphospho-sugar transferases"/>
    <property type="match status" value="1"/>
</dbReference>
<dbReference type="InterPro" id="IPR029044">
    <property type="entry name" value="Nucleotide-diphossugar_trans"/>
</dbReference>
<dbReference type="EMBL" id="JAMLJM010000002">
    <property type="protein sequence ID" value="MCL9808511.1"/>
    <property type="molecule type" value="Genomic_DNA"/>
</dbReference>